<protein>
    <submittedName>
        <fullName evidence="1">Addiction module protein</fullName>
    </submittedName>
</protein>
<dbReference type="Proteomes" id="UP000192505">
    <property type="component" value="Unassembled WGS sequence"/>
</dbReference>
<accession>A0A1W9KX19</accession>
<name>A0A1W9KX19_9BURK</name>
<gene>
    <name evidence="1" type="ORF">BWK72_04045</name>
</gene>
<sequence>MTHTEILESARKLRPVDRLHLIDALLESLDEPDPAIEAAWLAEAQDRLAAYERGELPAGPIEELFAKVRAL</sequence>
<organism evidence="1 2">
    <name type="scientific">Rhodoferax ferrireducens</name>
    <dbReference type="NCBI Taxonomy" id="192843"/>
    <lineage>
        <taxon>Bacteria</taxon>
        <taxon>Pseudomonadati</taxon>
        <taxon>Pseudomonadota</taxon>
        <taxon>Betaproteobacteria</taxon>
        <taxon>Burkholderiales</taxon>
        <taxon>Comamonadaceae</taxon>
        <taxon>Rhodoferax</taxon>
    </lineage>
</organism>
<dbReference type="Pfam" id="PF09720">
    <property type="entry name" value="Unstab_antitox"/>
    <property type="match status" value="1"/>
</dbReference>
<evidence type="ECO:0000313" key="1">
    <source>
        <dbReference type="EMBL" id="OQW89141.1"/>
    </source>
</evidence>
<evidence type="ECO:0000313" key="2">
    <source>
        <dbReference type="Proteomes" id="UP000192505"/>
    </source>
</evidence>
<dbReference type="NCBIfam" id="TIGR02574">
    <property type="entry name" value="stabl_TIGR02574"/>
    <property type="match status" value="1"/>
</dbReference>
<reference evidence="1 2" key="1">
    <citation type="submission" date="2017-01" db="EMBL/GenBank/DDBJ databases">
        <title>Novel large sulfur bacteria in the metagenomes of groundwater-fed chemosynthetic microbial mats in the Lake Huron basin.</title>
        <authorList>
            <person name="Sharrar A.M."/>
            <person name="Flood B.E."/>
            <person name="Bailey J.V."/>
            <person name="Jones D.S."/>
            <person name="Biddanda B."/>
            <person name="Ruberg S.A."/>
            <person name="Marcus D.N."/>
            <person name="Dick G.J."/>
        </authorList>
    </citation>
    <scope>NUCLEOTIDE SEQUENCE [LARGE SCALE GENOMIC DNA]</scope>
    <source>
        <strain evidence="1">A7</strain>
    </source>
</reference>
<comment type="caution">
    <text evidence="1">The sequence shown here is derived from an EMBL/GenBank/DDBJ whole genome shotgun (WGS) entry which is preliminary data.</text>
</comment>
<proteinExistence type="predicted"/>
<dbReference type="InterPro" id="IPR013406">
    <property type="entry name" value="CHP02574_addiction_mod"/>
</dbReference>
<dbReference type="AlphaFoldDB" id="A0A1W9KX19"/>
<dbReference type="EMBL" id="MTEI01000002">
    <property type="protein sequence ID" value="OQW89141.1"/>
    <property type="molecule type" value="Genomic_DNA"/>
</dbReference>